<dbReference type="PANTHER" id="PTHR41287">
    <property type="match status" value="1"/>
</dbReference>
<dbReference type="InterPro" id="IPR046461">
    <property type="entry name" value="TerL_ATPase"/>
</dbReference>
<name>A0A0R1RDA9_9LACO</name>
<proteinExistence type="predicted"/>
<dbReference type="Gene3D" id="3.40.50.300">
    <property type="entry name" value="P-loop containing nucleotide triphosphate hydrolases"/>
    <property type="match status" value="1"/>
</dbReference>
<feature type="domain" description="Terminase large subunit-like ATPase" evidence="1">
    <location>
        <begin position="109"/>
        <end position="288"/>
    </location>
</feature>
<dbReference type="PATRIC" id="fig|1423778.4.peg.1801"/>
<reference evidence="3 4" key="1">
    <citation type="journal article" date="2015" name="Genome Announc.">
        <title>Expanding the biotechnology potential of lactobacilli through comparative genomics of 213 strains and associated genera.</title>
        <authorList>
            <person name="Sun Z."/>
            <person name="Harris H.M."/>
            <person name="McCann A."/>
            <person name="Guo C."/>
            <person name="Argimon S."/>
            <person name="Zhang W."/>
            <person name="Yang X."/>
            <person name="Jeffery I.B."/>
            <person name="Cooney J.C."/>
            <person name="Kagawa T.F."/>
            <person name="Liu W."/>
            <person name="Song Y."/>
            <person name="Salvetti E."/>
            <person name="Wrobel A."/>
            <person name="Rasinkangas P."/>
            <person name="Parkhill J."/>
            <person name="Rea M.C."/>
            <person name="O'Sullivan O."/>
            <person name="Ritari J."/>
            <person name="Douillard F.P."/>
            <person name="Paul Ross R."/>
            <person name="Yang R."/>
            <person name="Briner A.E."/>
            <person name="Felis G.E."/>
            <person name="de Vos W.M."/>
            <person name="Barrangou R."/>
            <person name="Klaenhammer T.R."/>
            <person name="Caufield P.W."/>
            <person name="Cui Y."/>
            <person name="Zhang H."/>
            <person name="O'Toole P.W."/>
        </authorList>
    </citation>
    <scope>NUCLEOTIDE SEQUENCE [LARGE SCALE GENOMIC DNA]</scope>
    <source>
        <strain evidence="3 4">DSM 15707</strain>
    </source>
</reference>
<accession>A0A0R1RDA9</accession>
<gene>
    <name evidence="3" type="ORF">FC70_GL001762</name>
</gene>
<dbReference type="EMBL" id="AZFE01000032">
    <property type="protein sequence ID" value="KRL54959.1"/>
    <property type="molecule type" value="Genomic_DNA"/>
</dbReference>
<dbReference type="RefSeq" id="WP_083478695.1">
    <property type="nucleotide sequence ID" value="NZ_AZFE01000032.1"/>
</dbReference>
<dbReference type="AlphaFoldDB" id="A0A0R1RDA9"/>
<dbReference type="OrthoDB" id="9760250at2"/>
<dbReference type="PANTHER" id="PTHR41287:SF1">
    <property type="entry name" value="PROTEIN YMFN"/>
    <property type="match status" value="1"/>
</dbReference>
<sequence length="637" mass="74205">MMDRIDLTDKGMTVDKAYRDQREKGCYEFVLEKYKDPATVYSWMVLENRIIASVMTKLDCFRHLQDLRRITEDDEFKYTYDLNKCRAILNFAALCPDVSTGKPLPLMLWQQSILCKVQGWRQPSGEKRYTRFIMSVARTNGKTYVTNILMVYAYLVETDGKYNQDLGYIAPVTAQSKKGYGYLQTTFNSLSEINAFKKEFKKKDIRPLDDVVKSPKNQNKLMRLSHESGKLDSFHFLFLVSDEAGDDKSIAKIKENNGKVTSGQIQTDNHQFGQISTAYPDSNSYLYQDERLLEETMQRDYERLLDDYLCMVWEQDDLKETNNPSTWIKSNPMLGLNEKKRKAMLTSLTSERDTFMAQGKLPEFQNKNLNMWLQVKQNTYLELDDITKSGIDDCPFDIKGRKVYIGFDKSNFSDDTALVFMFPYTNSKGKNKMHIIQHSWIPLARSQNNIVIKERQDNVNYRESEERGFATIAKNDYGFIDDDAIFHWLMDYVTDNELKVLFFNYDAWNTSTFVMQIDQLTDWPTQPVRQGTKSLNEPTTDFRKQLMLGNITYDRKDTLIQYSLKNAILLVDNNGVKVDKDKATTKIDIVDAIIDAHFMGMYHFSDVNPNYDDKDKSPFAGMSNEEINDHFKNNFSF</sequence>
<dbReference type="GO" id="GO:0004519">
    <property type="term" value="F:endonuclease activity"/>
    <property type="evidence" value="ECO:0007669"/>
    <property type="project" value="InterPro"/>
</dbReference>
<dbReference type="KEGG" id="lol:LACOL_0816"/>
<evidence type="ECO:0000259" key="1">
    <source>
        <dbReference type="Pfam" id="PF03354"/>
    </source>
</evidence>
<dbReference type="Pfam" id="PF03354">
    <property type="entry name" value="TerL_ATPase"/>
    <property type="match status" value="1"/>
</dbReference>
<dbReference type="Proteomes" id="UP000051697">
    <property type="component" value="Unassembled WGS sequence"/>
</dbReference>
<feature type="domain" description="Terminase large subunit-like endonuclease" evidence="2">
    <location>
        <begin position="306"/>
        <end position="596"/>
    </location>
</feature>
<organism evidence="3 4">
    <name type="scientific">Paucilactobacillus oligofermentans DSM 15707 = LMG 22743</name>
    <dbReference type="NCBI Taxonomy" id="1423778"/>
    <lineage>
        <taxon>Bacteria</taxon>
        <taxon>Bacillati</taxon>
        <taxon>Bacillota</taxon>
        <taxon>Bacilli</taxon>
        <taxon>Lactobacillales</taxon>
        <taxon>Lactobacillaceae</taxon>
        <taxon>Paucilactobacillus</taxon>
    </lineage>
</organism>
<protein>
    <submittedName>
        <fullName evidence="3">Phage terminase</fullName>
    </submittedName>
</protein>
<evidence type="ECO:0000313" key="3">
    <source>
        <dbReference type="EMBL" id="KRL54959.1"/>
    </source>
</evidence>
<dbReference type="STRING" id="1423778.FC70_GL001762"/>
<comment type="caution">
    <text evidence="3">The sequence shown here is derived from an EMBL/GenBank/DDBJ whole genome shotgun (WGS) entry which is preliminary data.</text>
</comment>
<dbReference type="InterPro" id="IPR046462">
    <property type="entry name" value="TerL_nuclease"/>
</dbReference>
<dbReference type="InterPro" id="IPR005021">
    <property type="entry name" value="Terminase_largesu-like"/>
</dbReference>
<keyword evidence="4" id="KW-1185">Reference proteome</keyword>
<evidence type="ECO:0000259" key="2">
    <source>
        <dbReference type="Pfam" id="PF20441"/>
    </source>
</evidence>
<dbReference type="InterPro" id="IPR027417">
    <property type="entry name" value="P-loop_NTPase"/>
</dbReference>
<evidence type="ECO:0000313" key="4">
    <source>
        <dbReference type="Proteomes" id="UP000051697"/>
    </source>
</evidence>
<dbReference type="Pfam" id="PF20441">
    <property type="entry name" value="TerL_nuclease"/>
    <property type="match status" value="1"/>
</dbReference>